<dbReference type="Proteomes" id="UP001278500">
    <property type="component" value="Unassembled WGS sequence"/>
</dbReference>
<sequence length="330" mass="38431">MNKCKRFYKQKGGKWMLEWKRNKEDQGDVKNFCKLCTCKLPTEDQLDPKGMYRLLCTFCKVPKEENGHYKDEKDESKEEGPDFNWAHDMEYLEKLTSKEAGVSRKSWLVWRTLGFCFAVCEGDLVENLVEISLAACFPFIQVQFWFKVIAISHVLTLLTPNHTSRTLLFQSIYFQIISASESTAPLQIVENTNTTHYTIRTNCQFYARNITFPRMRFSIPWGPYPSLLFFGFIATTTALVTRDHPFNPNSNSIGDGRFSEHCNSFDFNPTTCVLTAHCVPKSDTKDTSNMSDGRRKTSLNLNKCLWYHKDERDGYVWQVDWNEKDEDRQG</sequence>
<gene>
    <name evidence="2" type="ORF">B0H65DRAFT_442908</name>
</gene>
<dbReference type="GeneID" id="87862758"/>
<keyword evidence="1" id="KW-0472">Membrane</keyword>
<dbReference type="EMBL" id="JAUEPP010000004">
    <property type="protein sequence ID" value="KAK3345559.1"/>
    <property type="molecule type" value="Genomic_DNA"/>
</dbReference>
<dbReference type="AlphaFoldDB" id="A0AAE0MS23"/>
<name>A0AAE0MS23_9PEZI</name>
<comment type="caution">
    <text evidence="2">The sequence shown here is derived from an EMBL/GenBank/DDBJ whole genome shotgun (WGS) entry which is preliminary data.</text>
</comment>
<protein>
    <submittedName>
        <fullName evidence="2">Uncharacterized protein</fullName>
    </submittedName>
</protein>
<reference evidence="2" key="2">
    <citation type="submission" date="2023-06" db="EMBL/GenBank/DDBJ databases">
        <authorList>
            <consortium name="Lawrence Berkeley National Laboratory"/>
            <person name="Haridas S."/>
            <person name="Hensen N."/>
            <person name="Bonometti L."/>
            <person name="Westerberg I."/>
            <person name="Brannstrom I.O."/>
            <person name="Guillou S."/>
            <person name="Cros-Aarteil S."/>
            <person name="Calhoun S."/>
            <person name="Kuo A."/>
            <person name="Mondo S."/>
            <person name="Pangilinan J."/>
            <person name="Riley R."/>
            <person name="Labutti K."/>
            <person name="Andreopoulos B."/>
            <person name="Lipzen A."/>
            <person name="Chen C."/>
            <person name="Yanf M."/>
            <person name="Daum C."/>
            <person name="Ng V."/>
            <person name="Clum A."/>
            <person name="Steindorff A."/>
            <person name="Ohm R."/>
            <person name="Martin F."/>
            <person name="Silar P."/>
            <person name="Natvig D."/>
            <person name="Lalanne C."/>
            <person name="Gautier V."/>
            <person name="Ament-Velasquez S.L."/>
            <person name="Kruys A."/>
            <person name="Hutchinson M.I."/>
            <person name="Powell A.J."/>
            <person name="Barry K."/>
            <person name="Miller A.N."/>
            <person name="Grigoriev I.V."/>
            <person name="Debuchy R."/>
            <person name="Gladieux P."/>
            <person name="Thoren M.H."/>
            <person name="Johannesson H."/>
        </authorList>
    </citation>
    <scope>NUCLEOTIDE SEQUENCE</scope>
    <source>
        <strain evidence="2">CBS 560.94</strain>
    </source>
</reference>
<evidence type="ECO:0000313" key="2">
    <source>
        <dbReference type="EMBL" id="KAK3345559.1"/>
    </source>
</evidence>
<keyword evidence="3" id="KW-1185">Reference proteome</keyword>
<keyword evidence="1" id="KW-0812">Transmembrane</keyword>
<keyword evidence="1" id="KW-1133">Transmembrane helix</keyword>
<evidence type="ECO:0000256" key="1">
    <source>
        <dbReference type="SAM" id="Phobius"/>
    </source>
</evidence>
<dbReference type="RefSeq" id="XP_062682172.1">
    <property type="nucleotide sequence ID" value="XM_062825604.1"/>
</dbReference>
<proteinExistence type="predicted"/>
<accession>A0AAE0MS23</accession>
<organism evidence="2 3">
    <name type="scientific">Neurospora tetraspora</name>
    <dbReference type="NCBI Taxonomy" id="94610"/>
    <lineage>
        <taxon>Eukaryota</taxon>
        <taxon>Fungi</taxon>
        <taxon>Dikarya</taxon>
        <taxon>Ascomycota</taxon>
        <taxon>Pezizomycotina</taxon>
        <taxon>Sordariomycetes</taxon>
        <taxon>Sordariomycetidae</taxon>
        <taxon>Sordariales</taxon>
        <taxon>Sordariaceae</taxon>
        <taxon>Neurospora</taxon>
    </lineage>
</organism>
<reference evidence="2" key="1">
    <citation type="journal article" date="2023" name="Mol. Phylogenet. Evol.">
        <title>Genome-scale phylogeny and comparative genomics of the fungal order Sordariales.</title>
        <authorList>
            <person name="Hensen N."/>
            <person name="Bonometti L."/>
            <person name="Westerberg I."/>
            <person name="Brannstrom I.O."/>
            <person name="Guillou S."/>
            <person name="Cros-Aarteil S."/>
            <person name="Calhoun S."/>
            <person name="Haridas S."/>
            <person name="Kuo A."/>
            <person name="Mondo S."/>
            <person name="Pangilinan J."/>
            <person name="Riley R."/>
            <person name="LaButti K."/>
            <person name="Andreopoulos B."/>
            <person name="Lipzen A."/>
            <person name="Chen C."/>
            <person name="Yan M."/>
            <person name="Daum C."/>
            <person name="Ng V."/>
            <person name="Clum A."/>
            <person name="Steindorff A."/>
            <person name="Ohm R.A."/>
            <person name="Martin F."/>
            <person name="Silar P."/>
            <person name="Natvig D.O."/>
            <person name="Lalanne C."/>
            <person name="Gautier V."/>
            <person name="Ament-Velasquez S.L."/>
            <person name="Kruys A."/>
            <person name="Hutchinson M.I."/>
            <person name="Powell A.J."/>
            <person name="Barry K."/>
            <person name="Miller A.N."/>
            <person name="Grigoriev I.V."/>
            <person name="Debuchy R."/>
            <person name="Gladieux P."/>
            <person name="Hiltunen Thoren M."/>
            <person name="Johannesson H."/>
        </authorList>
    </citation>
    <scope>NUCLEOTIDE SEQUENCE</scope>
    <source>
        <strain evidence="2">CBS 560.94</strain>
    </source>
</reference>
<feature type="transmembrane region" description="Helical" evidence="1">
    <location>
        <begin position="221"/>
        <end position="240"/>
    </location>
</feature>
<evidence type="ECO:0000313" key="3">
    <source>
        <dbReference type="Proteomes" id="UP001278500"/>
    </source>
</evidence>